<dbReference type="Gene3D" id="1.20.1050.10">
    <property type="match status" value="1"/>
</dbReference>
<feature type="region of interest" description="Disordered" evidence="2">
    <location>
        <begin position="392"/>
        <end position="418"/>
    </location>
</feature>
<dbReference type="EMBL" id="LFZO01000017">
    <property type="protein sequence ID" value="KXT17625.1"/>
    <property type="molecule type" value="Genomic_DNA"/>
</dbReference>
<evidence type="ECO:0008006" key="7">
    <source>
        <dbReference type="Google" id="ProtNLM"/>
    </source>
</evidence>
<protein>
    <recommendedName>
        <fullName evidence="7">GST C-terminal domain-containing protein</fullName>
    </recommendedName>
</protein>
<dbReference type="SFLD" id="SFLDG01151">
    <property type="entry name" value="Main.2:_Nu-like"/>
    <property type="match status" value="1"/>
</dbReference>
<dbReference type="AlphaFoldDB" id="A0A139ISE9"/>
<evidence type="ECO:0000313" key="6">
    <source>
        <dbReference type="Proteomes" id="UP000073492"/>
    </source>
</evidence>
<dbReference type="Proteomes" id="UP000073492">
    <property type="component" value="Unassembled WGS sequence"/>
</dbReference>
<feature type="domain" description="GST N-terminal" evidence="3">
    <location>
        <begin position="549"/>
        <end position="638"/>
    </location>
</feature>
<accession>A0A139ISE9</accession>
<dbReference type="InterPro" id="IPR036249">
    <property type="entry name" value="Thioredoxin-like_sf"/>
</dbReference>
<dbReference type="InterPro" id="IPR004046">
    <property type="entry name" value="GST_C"/>
</dbReference>
<dbReference type="Pfam" id="PF13409">
    <property type="entry name" value="GST_N_2"/>
    <property type="match status" value="1"/>
</dbReference>
<dbReference type="OrthoDB" id="422574at2759"/>
<name>A0A139ISE9_9PEZI</name>
<dbReference type="PANTHER" id="PTHR44051">
    <property type="entry name" value="GLUTATHIONE S-TRANSFERASE-RELATED"/>
    <property type="match status" value="1"/>
</dbReference>
<gene>
    <name evidence="5" type="ORF">AC579_10120</name>
</gene>
<organism evidence="5 6">
    <name type="scientific">Pseudocercospora musae</name>
    <dbReference type="NCBI Taxonomy" id="113226"/>
    <lineage>
        <taxon>Eukaryota</taxon>
        <taxon>Fungi</taxon>
        <taxon>Dikarya</taxon>
        <taxon>Ascomycota</taxon>
        <taxon>Pezizomycotina</taxon>
        <taxon>Dothideomycetes</taxon>
        <taxon>Dothideomycetidae</taxon>
        <taxon>Mycosphaerellales</taxon>
        <taxon>Mycosphaerellaceae</taxon>
        <taxon>Pseudocercospora</taxon>
    </lineage>
</organism>
<evidence type="ECO:0000256" key="2">
    <source>
        <dbReference type="SAM" id="MobiDB-lite"/>
    </source>
</evidence>
<sequence length="805" mass="90750">MLSYFEDLKDCVETRERVGKHRSQLTGSSEVAKTVMNRLGYWFLATSLSHDLNQSTMMDYSHLSPVIMSWPPSEPHQFAVQDSPGGLLVRGMFPPLPHNCILAASKSMHEPCSVGQGSNVDGMHGSWNLEHVGPRGKQVADGSLSLCDAMQVIGVHRTQDMTQDQWEFTEALLKRLQESSEDQLPTTIDGFFSQHGIRLTHHAPGLPSLANNLSGQLHPLLSGNIRRLDLHVKISLRPIHDPSSAYDRNFQVVDQHIEHLWDNVPMLLSQLPHLRQFSLTLDSLFDSTPRPRDYQRLKLFRNNRLWGSRSENLQNSDFQEKATAVLIPLLRGLARGKELDRVAIRHVPVATFNQLEVISGEHLSDEEVARAFLIMPGREVVLKGLELGRKDSFLDPPTQDSDQPPSTPPKNLRPCKSTPHLQARNSVPLASAATCTIALKARHFRSTYSNVLVCDTNLTNMSLWIPQIYCTMQVSYFASDRELLNNKPGISKQRHHLESCSTIGERTASVMMLSNIDITGTGLLAKQAFSTKQNNDAMSDEKPTGLIAKSGLELLTFGTPNGHKASIMLEELKEAYGKPEYVFQSINIGQNIQKEPWFTEKGPNGRIPVLVDHDNGDLGIMEGSAILSYLTRHFDPEHKFSFTKDPELSLCEQWLAWQHGGLGPMQGQANHFYRLAKERIPYPTQRYVGETERLYGVLDIRLKGRDYLVGDKYSIADIANFSWVNVAYFAGVNLDDFPNLYKWWERINGRPAVQKGVAIPSKPTITNEAYKKRLQEEPEFKQKEDELEEIGKKAKAQYNYKFSAP</sequence>
<evidence type="ECO:0000313" key="5">
    <source>
        <dbReference type="EMBL" id="KXT17625.1"/>
    </source>
</evidence>
<dbReference type="InterPro" id="IPR036282">
    <property type="entry name" value="Glutathione-S-Trfase_C_sf"/>
</dbReference>
<dbReference type="PROSITE" id="PS50404">
    <property type="entry name" value="GST_NTER"/>
    <property type="match status" value="1"/>
</dbReference>
<dbReference type="CDD" id="cd10291">
    <property type="entry name" value="GST_C_YfcG_like"/>
    <property type="match status" value="1"/>
</dbReference>
<dbReference type="Pfam" id="PF00043">
    <property type="entry name" value="GST_C"/>
    <property type="match status" value="1"/>
</dbReference>
<dbReference type="InterPro" id="IPR010987">
    <property type="entry name" value="Glutathione-S-Trfase_C-like"/>
</dbReference>
<dbReference type="SFLD" id="SFLDG00358">
    <property type="entry name" value="Main_(cytGST)"/>
    <property type="match status" value="1"/>
</dbReference>
<comment type="caution">
    <text evidence="5">The sequence shown here is derived from an EMBL/GenBank/DDBJ whole genome shotgun (WGS) entry which is preliminary data.</text>
</comment>
<proteinExistence type="inferred from homology"/>
<keyword evidence="6" id="KW-1185">Reference proteome</keyword>
<dbReference type="STRING" id="113226.A0A139ISE9"/>
<dbReference type="PROSITE" id="PS50405">
    <property type="entry name" value="GST_CTER"/>
    <property type="match status" value="1"/>
</dbReference>
<evidence type="ECO:0000259" key="3">
    <source>
        <dbReference type="PROSITE" id="PS50404"/>
    </source>
</evidence>
<dbReference type="SUPFAM" id="SSF47616">
    <property type="entry name" value="GST C-terminal domain-like"/>
    <property type="match status" value="1"/>
</dbReference>
<dbReference type="InterPro" id="IPR040079">
    <property type="entry name" value="Glutathione_S-Trfase"/>
</dbReference>
<dbReference type="SFLD" id="SFLDS00019">
    <property type="entry name" value="Glutathione_Transferase_(cytos"/>
    <property type="match status" value="1"/>
</dbReference>
<evidence type="ECO:0000259" key="4">
    <source>
        <dbReference type="PROSITE" id="PS50405"/>
    </source>
</evidence>
<dbReference type="SUPFAM" id="SSF52833">
    <property type="entry name" value="Thioredoxin-like"/>
    <property type="match status" value="1"/>
</dbReference>
<evidence type="ECO:0000256" key="1">
    <source>
        <dbReference type="ARBA" id="ARBA00007409"/>
    </source>
</evidence>
<dbReference type="InterPro" id="IPR004045">
    <property type="entry name" value="Glutathione_S-Trfase_N"/>
</dbReference>
<feature type="domain" description="GST C-terminal" evidence="4">
    <location>
        <begin position="644"/>
        <end position="780"/>
    </location>
</feature>
<dbReference type="CDD" id="cd03048">
    <property type="entry name" value="GST_N_Ure2p_like"/>
    <property type="match status" value="1"/>
</dbReference>
<dbReference type="Gene3D" id="3.40.30.10">
    <property type="entry name" value="Glutaredoxin"/>
    <property type="match status" value="1"/>
</dbReference>
<reference evidence="5 6" key="1">
    <citation type="submission" date="2015-07" db="EMBL/GenBank/DDBJ databases">
        <title>Comparative genomics of the Sigatoka disease complex on banana suggests a link between parallel evolutionary changes in Pseudocercospora fijiensis and Pseudocercospora eumusae and increased virulence on the banana host.</title>
        <authorList>
            <person name="Chang T.-C."/>
            <person name="Salvucci A."/>
            <person name="Crous P.W."/>
            <person name="Stergiopoulos I."/>
        </authorList>
    </citation>
    <scope>NUCLEOTIDE SEQUENCE [LARGE SCALE GENOMIC DNA]</scope>
    <source>
        <strain evidence="5 6">CBS 116634</strain>
    </source>
</reference>
<comment type="similarity">
    <text evidence="1">Belongs to the GST superfamily.</text>
</comment>
<dbReference type="PANTHER" id="PTHR44051:SF6">
    <property type="entry name" value="GLUTATHIONE S-TRANSFERASE II"/>
    <property type="match status" value="1"/>
</dbReference>